<evidence type="ECO:0000256" key="6">
    <source>
        <dbReference type="ARBA" id="ARBA00022989"/>
    </source>
</evidence>
<reference evidence="11 12" key="1">
    <citation type="submission" date="2015-01" db="EMBL/GenBank/DDBJ databases">
        <title>The Genome Sequence of Cladophialophora immunda CBS83496.</title>
        <authorList>
            <consortium name="The Broad Institute Genomics Platform"/>
            <person name="Cuomo C."/>
            <person name="de Hoog S."/>
            <person name="Gorbushina A."/>
            <person name="Stielow B."/>
            <person name="Teixiera M."/>
            <person name="Abouelleil A."/>
            <person name="Chapman S.B."/>
            <person name="Priest M."/>
            <person name="Young S.K."/>
            <person name="Wortman J."/>
            <person name="Nusbaum C."/>
            <person name="Birren B."/>
        </authorList>
    </citation>
    <scope>NUCLEOTIDE SEQUENCE [LARGE SCALE GENOMIC DNA]</scope>
    <source>
        <strain evidence="11 12">CBS 83496</strain>
    </source>
</reference>
<keyword evidence="7" id="KW-0408">Iron</keyword>
<dbReference type="FunFam" id="1.20.1250.20:FF:000302">
    <property type="entry name" value="MFS siderochrome iron transporter MirB"/>
    <property type="match status" value="1"/>
</dbReference>
<dbReference type="Pfam" id="PF07690">
    <property type="entry name" value="MFS_1"/>
    <property type="match status" value="1"/>
</dbReference>
<keyword evidence="3" id="KW-0813">Transport</keyword>
<dbReference type="Proteomes" id="UP000054466">
    <property type="component" value="Unassembled WGS sequence"/>
</dbReference>
<keyword evidence="8" id="KW-0406">Ion transport</keyword>
<feature type="transmembrane region" description="Helical" evidence="10">
    <location>
        <begin position="455"/>
        <end position="485"/>
    </location>
</feature>
<organism evidence="11 12">
    <name type="scientific">Cladophialophora immunda</name>
    <dbReference type="NCBI Taxonomy" id="569365"/>
    <lineage>
        <taxon>Eukaryota</taxon>
        <taxon>Fungi</taxon>
        <taxon>Dikarya</taxon>
        <taxon>Ascomycota</taxon>
        <taxon>Pezizomycotina</taxon>
        <taxon>Eurotiomycetes</taxon>
        <taxon>Chaetothyriomycetidae</taxon>
        <taxon>Chaetothyriales</taxon>
        <taxon>Herpotrichiellaceae</taxon>
        <taxon>Cladophialophora</taxon>
    </lineage>
</organism>
<dbReference type="PANTHER" id="PTHR23501:SF50">
    <property type="entry name" value="MFS SIDEROCHROME IRON TRANSPORTER MIRB (AFU_ORTHOLOGUE AFUA_3G03640)-RELATED"/>
    <property type="match status" value="1"/>
</dbReference>
<evidence type="ECO:0000313" key="12">
    <source>
        <dbReference type="Proteomes" id="UP000054466"/>
    </source>
</evidence>
<feature type="transmembrane region" description="Helical" evidence="10">
    <location>
        <begin position="492"/>
        <end position="516"/>
    </location>
</feature>
<name>A0A0D2DIV9_9EURO</name>
<dbReference type="OrthoDB" id="4078873at2759"/>
<keyword evidence="9 10" id="KW-0472">Membrane</keyword>
<dbReference type="GO" id="GO:0005886">
    <property type="term" value="C:plasma membrane"/>
    <property type="evidence" value="ECO:0007669"/>
    <property type="project" value="TreeGrafter"/>
</dbReference>
<feature type="transmembrane region" description="Helical" evidence="10">
    <location>
        <begin position="364"/>
        <end position="385"/>
    </location>
</feature>
<keyword evidence="5 10" id="KW-0812">Transmembrane</keyword>
<feature type="transmembrane region" description="Helical" evidence="10">
    <location>
        <begin position="239"/>
        <end position="259"/>
    </location>
</feature>
<dbReference type="GO" id="GO:0010106">
    <property type="term" value="P:cellular response to iron ion starvation"/>
    <property type="evidence" value="ECO:0007669"/>
    <property type="project" value="UniProtKB-ARBA"/>
</dbReference>
<dbReference type="GO" id="GO:0022857">
    <property type="term" value="F:transmembrane transporter activity"/>
    <property type="evidence" value="ECO:0007669"/>
    <property type="project" value="InterPro"/>
</dbReference>
<proteinExistence type="inferred from homology"/>
<dbReference type="HOGENOM" id="CLU_012970_1_0_1"/>
<feature type="transmembrane region" description="Helical" evidence="10">
    <location>
        <begin position="180"/>
        <end position="200"/>
    </location>
</feature>
<dbReference type="InterPro" id="IPR011701">
    <property type="entry name" value="MFS"/>
</dbReference>
<keyword evidence="6 10" id="KW-1133">Transmembrane helix</keyword>
<dbReference type="RefSeq" id="XP_016255835.1">
    <property type="nucleotide sequence ID" value="XM_016388907.1"/>
</dbReference>
<evidence type="ECO:0008006" key="13">
    <source>
        <dbReference type="Google" id="ProtNLM"/>
    </source>
</evidence>
<evidence type="ECO:0000256" key="7">
    <source>
        <dbReference type="ARBA" id="ARBA00023004"/>
    </source>
</evidence>
<feature type="transmembrane region" description="Helical" evidence="10">
    <location>
        <begin position="430"/>
        <end position="449"/>
    </location>
</feature>
<evidence type="ECO:0000256" key="2">
    <source>
        <dbReference type="ARBA" id="ARBA00008335"/>
    </source>
</evidence>
<dbReference type="AlphaFoldDB" id="A0A0D2DIV9"/>
<evidence type="ECO:0000313" key="11">
    <source>
        <dbReference type="EMBL" id="KIW35619.1"/>
    </source>
</evidence>
<feature type="transmembrane region" description="Helical" evidence="10">
    <location>
        <begin position="405"/>
        <end position="423"/>
    </location>
</feature>
<feature type="transmembrane region" description="Helical" evidence="10">
    <location>
        <begin position="295"/>
        <end position="317"/>
    </location>
</feature>
<dbReference type="FunFam" id="1.20.1250.20:FF:000284">
    <property type="entry name" value="Siderophore iron transporter mirB"/>
    <property type="match status" value="1"/>
</dbReference>
<comment type="subcellular location">
    <subcellularLocation>
        <location evidence="1">Membrane</location>
        <topology evidence="1">Multi-pass membrane protein</topology>
    </subcellularLocation>
</comment>
<feature type="transmembrane region" description="Helical" evidence="10">
    <location>
        <begin position="81"/>
        <end position="99"/>
    </location>
</feature>
<dbReference type="STRING" id="569365.A0A0D2DIV9"/>
<dbReference type="VEuPathDB" id="FungiDB:PV07_02305"/>
<feature type="transmembrane region" description="Helical" evidence="10">
    <location>
        <begin position="207"/>
        <end position="227"/>
    </location>
</feature>
<evidence type="ECO:0000256" key="4">
    <source>
        <dbReference type="ARBA" id="ARBA00022496"/>
    </source>
</evidence>
<evidence type="ECO:0000256" key="1">
    <source>
        <dbReference type="ARBA" id="ARBA00004141"/>
    </source>
</evidence>
<accession>A0A0D2DIV9</accession>
<dbReference type="SUPFAM" id="SSF103473">
    <property type="entry name" value="MFS general substrate transporter"/>
    <property type="match status" value="1"/>
</dbReference>
<dbReference type="Gene3D" id="1.20.1250.20">
    <property type="entry name" value="MFS general substrate transporter like domains"/>
    <property type="match status" value="2"/>
</dbReference>
<feature type="transmembrane region" description="Helical" evidence="10">
    <location>
        <begin position="570"/>
        <end position="588"/>
    </location>
</feature>
<comment type="similarity">
    <text evidence="2">Belongs to the major facilitator superfamily.</text>
</comment>
<dbReference type="InterPro" id="IPR036259">
    <property type="entry name" value="MFS_trans_sf"/>
</dbReference>
<protein>
    <recommendedName>
        <fullName evidence="13">Major facilitator superfamily (MFS) profile domain-containing protein</fullName>
    </recommendedName>
</protein>
<keyword evidence="12" id="KW-1185">Reference proteome</keyword>
<evidence type="ECO:0000256" key="8">
    <source>
        <dbReference type="ARBA" id="ARBA00023065"/>
    </source>
</evidence>
<feature type="transmembrane region" description="Helical" evidence="10">
    <location>
        <begin position="323"/>
        <end position="343"/>
    </location>
</feature>
<evidence type="ECO:0000256" key="3">
    <source>
        <dbReference type="ARBA" id="ARBA00022448"/>
    </source>
</evidence>
<feature type="transmembrane region" description="Helical" evidence="10">
    <location>
        <begin position="151"/>
        <end position="168"/>
    </location>
</feature>
<feature type="transmembrane region" description="Helical" evidence="10">
    <location>
        <begin position="119"/>
        <end position="139"/>
    </location>
</feature>
<dbReference type="GeneID" id="27341499"/>
<dbReference type="GO" id="GO:0006826">
    <property type="term" value="P:iron ion transport"/>
    <property type="evidence" value="ECO:0007669"/>
    <property type="project" value="UniProtKB-KW"/>
</dbReference>
<gene>
    <name evidence="11" type="ORF">PV07_02305</name>
</gene>
<keyword evidence="4" id="KW-0410">Iron transport</keyword>
<evidence type="ECO:0000256" key="9">
    <source>
        <dbReference type="ARBA" id="ARBA00023136"/>
    </source>
</evidence>
<evidence type="ECO:0000256" key="5">
    <source>
        <dbReference type="ARBA" id="ARBA00022692"/>
    </source>
</evidence>
<evidence type="ECO:0000256" key="10">
    <source>
        <dbReference type="SAM" id="Phobius"/>
    </source>
</evidence>
<dbReference type="EMBL" id="KN847040">
    <property type="protein sequence ID" value="KIW35619.1"/>
    <property type="molecule type" value="Genomic_DNA"/>
</dbReference>
<sequence length="604" mass="66526">MDVLHRFRNRAGQADEVAAQPSDVDGINMVPADDKNLESNVLPKTTMTTDMEQKLEEEAPTEDAQAGVQAMEATSIVWSKRSLICAFVGMWLVYLLNAFQGSTIGNFAPYVTSAWDSHSLLTVIGVVSSSMTAAVFIPLAKALDIWGRAEGYLTMVGFCELGLILMAVSHNLSTYCAANVFYSVGFTGLIYSIDVVTADATALKTRALAYAFTSSPYMISAFAGSYASDRMLADIGWSWGYATYAFITPIVCAPLYFVLSYNLRKAKKQGLLKERVASGRTWTESIWYYTKEFDVLGVFLFAAGLIIFLLPFNIASIAPDGWATGYIIAMIVVGFVLLVAFVLNELFWAPVPFMRFNFLTDRTLMGACLLDFVYQISYYCWNSYFTSFLQVVNYLTVAEAGYVNNTFSVVSGFLLFCVGYGIRKTGYFKWLLWIAVPLYIFAQGLMIYFRNPDPYVGYIVMTQIFISIGGAVFIICCQLAVLAAVDHQSVAAALALLNVTGTVGDSIGYTISGAIWTNVFEKALEKYLPASALPNLSDIYNDFDTQLSYPRGSATRTGIQKAYAYAQTRMLAAGTSFMALAFVAVLMIRNVNVGKIKQTKGNVW</sequence>
<dbReference type="PANTHER" id="PTHR23501">
    <property type="entry name" value="MAJOR FACILITATOR SUPERFAMILY"/>
    <property type="match status" value="1"/>
</dbReference>